<dbReference type="Pfam" id="PF00494">
    <property type="entry name" value="SQS_PSY"/>
    <property type="match status" value="1"/>
</dbReference>
<dbReference type="Proteomes" id="UP000004705">
    <property type="component" value="Chromosome"/>
</dbReference>
<dbReference type="GO" id="GO:0004311">
    <property type="term" value="F:geranylgeranyl diphosphate synthase activity"/>
    <property type="evidence" value="ECO:0007669"/>
    <property type="project" value="InterPro"/>
</dbReference>
<protein>
    <submittedName>
        <fullName evidence="3">Phytoene/squalene synthetase</fullName>
    </submittedName>
</protein>
<keyword evidence="2" id="KW-0808">Transferase</keyword>
<dbReference type="CDD" id="cd00683">
    <property type="entry name" value="Trans_IPPS_HH"/>
    <property type="match status" value="1"/>
</dbReference>
<evidence type="ECO:0000313" key="3">
    <source>
        <dbReference type="EMBL" id="EHY87945.1"/>
    </source>
</evidence>
<dbReference type="HOGENOM" id="CLU_037269_1_1_11"/>
<dbReference type="InterPro" id="IPR019845">
    <property type="entry name" value="Squalene/phytoene_synthase_CS"/>
</dbReference>
<dbReference type="SFLD" id="SFLDG01212">
    <property type="entry name" value="Phytoene_synthase_like"/>
    <property type="match status" value="1"/>
</dbReference>
<dbReference type="EMBL" id="CM001466">
    <property type="protein sequence ID" value="EHY87945.1"/>
    <property type="molecule type" value="Genomic_DNA"/>
</dbReference>
<dbReference type="InterPro" id="IPR002060">
    <property type="entry name" value="Squ/phyt_synthse"/>
</dbReference>
<dbReference type="GO" id="GO:0051996">
    <property type="term" value="F:squalene synthase [NAD(P)H] activity"/>
    <property type="evidence" value="ECO:0007669"/>
    <property type="project" value="InterPro"/>
</dbReference>
<organism evidence="3 4">
    <name type="scientific">Saccharomonospora azurea NA-128</name>
    <dbReference type="NCBI Taxonomy" id="882081"/>
    <lineage>
        <taxon>Bacteria</taxon>
        <taxon>Bacillati</taxon>
        <taxon>Actinomycetota</taxon>
        <taxon>Actinomycetes</taxon>
        <taxon>Pseudonocardiales</taxon>
        <taxon>Pseudonocardiaceae</taxon>
        <taxon>Saccharomonospora</taxon>
    </lineage>
</organism>
<dbReference type="InterPro" id="IPR044843">
    <property type="entry name" value="Trans_IPPS_bact-type"/>
</dbReference>
<evidence type="ECO:0000313" key="4">
    <source>
        <dbReference type="Proteomes" id="UP000004705"/>
    </source>
</evidence>
<keyword evidence="4" id="KW-1185">Reference proteome</keyword>
<dbReference type="Gene3D" id="1.10.600.10">
    <property type="entry name" value="Farnesyl Diphosphate Synthase"/>
    <property type="match status" value="1"/>
</dbReference>
<dbReference type="SFLD" id="SFLDG01018">
    <property type="entry name" value="Squalene/Phytoene_Synthase_Lik"/>
    <property type="match status" value="1"/>
</dbReference>
<dbReference type="GO" id="GO:0016117">
    <property type="term" value="P:carotenoid biosynthetic process"/>
    <property type="evidence" value="ECO:0007669"/>
    <property type="project" value="UniProtKB-ARBA"/>
</dbReference>
<sequence length="290" mass="31808">MVRTDDAYGACVAITRQQARNFSYGIRLLPEPKRDALSAVYAFARRIDDIGDGDLSPEVKLKGLEDARTDLRSVEFGLDAGSGDPVLLALADATRRFDLPLDAFDDLIDGCRADVLGVEYGSFPALRKYCQCVAGSIGRLSLAVFGSPDRARDEPVADDLGVALQLTNILRDVVEDLDNGRVYLPTDELERFGCTLDRDAHGAFVDDTENLLALLEFQAARAYEWYERGLRLLDVLDGRSRACCAAMAGIYHRLLTRMALRPSLVLRGRTGLPDWEKAFVACVALMGGTP</sequence>
<dbReference type="UniPathway" id="UPA00799"/>
<accession>H8GEF0</accession>
<dbReference type="SUPFAM" id="SSF48576">
    <property type="entry name" value="Terpenoid synthases"/>
    <property type="match status" value="1"/>
</dbReference>
<dbReference type="SFLD" id="SFLDS00005">
    <property type="entry name" value="Isoprenoid_Synthase_Type_I"/>
    <property type="match status" value="1"/>
</dbReference>
<dbReference type="PROSITE" id="PS01045">
    <property type="entry name" value="SQUALEN_PHYTOEN_SYN_2"/>
    <property type="match status" value="1"/>
</dbReference>
<name>H8GEF0_9PSEU</name>
<reference evidence="3 4" key="1">
    <citation type="journal article" date="2012" name="Stand. Genomic Sci.">
        <title>Genome sequence of the soil bacterium Saccharomonospora azurea type strain (NA-128(T)).</title>
        <authorList>
            <person name="Klenk H.P."/>
            <person name="Held B."/>
            <person name="Lucas S."/>
            <person name="Lapidus A."/>
            <person name="Copeland A."/>
            <person name="Hammon N."/>
            <person name="Pitluck S."/>
            <person name="Goodwin L.A."/>
            <person name="Han C."/>
            <person name="Tapia R."/>
            <person name="Brambilla E.M."/>
            <person name="Potter G."/>
            <person name="Land M."/>
            <person name="Ivanova N."/>
            <person name="Rohde M."/>
            <person name="Goker M."/>
            <person name="Detter J.C."/>
            <person name="Kyrpides N.C."/>
            <person name="Woyke T."/>
        </authorList>
    </citation>
    <scope>NUCLEOTIDE SEQUENCE [LARGE SCALE GENOMIC DNA]</scope>
    <source>
        <strain evidence="3 4">NA-128</strain>
    </source>
</reference>
<evidence type="ECO:0000256" key="2">
    <source>
        <dbReference type="ARBA" id="ARBA00022679"/>
    </source>
</evidence>
<comment type="pathway">
    <text evidence="1">Carotenoid biosynthesis; phytoene biosynthesis.</text>
</comment>
<dbReference type="AlphaFoldDB" id="H8GEF0"/>
<evidence type="ECO:0000256" key="1">
    <source>
        <dbReference type="ARBA" id="ARBA00004684"/>
    </source>
</evidence>
<proteinExistence type="predicted"/>
<dbReference type="InterPro" id="IPR033904">
    <property type="entry name" value="Trans_IPPS_HH"/>
</dbReference>
<dbReference type="InterPro" id="IPR008949">
    <property type="entry name" value="Isoprenoid_synthase_dom_sf"/>
</dbReference>
<dbReference type="PANTHER" id="PTHR31480">
    <property type="entry name" value="BIFUNCTIONAL LYCOPENE CYCLASE/PHYTOENE SYNTHASE"/>
    <property type="match status" value="1"/>
</dbReference>
<gene>
    <name evidence="3" type="ORF">SacazDRAFT_00998</name>
</gene>